<proteinExistence type="predicted"/>
<protein>
    <submittedName>
        <fullName evidence="1">Uncharacterized protein</fullName>
    </submittedName>
</protein>
<accession>A0A6C0EJJ8</accession>
<evidence type="ECO:0000313" key="1">
    <source>
        <dbReference type="EMBL" id="QHT29217.1"/>
    </source>
</evidence>
<dbReference type="AlphaFoldDB" id="A0A6C0EJJ8"/>
<name>A0A6C0EJJ8_9ZZZZ</name>
<dbReference type="EMBL" id="MN738872">
    <property type="protein sequence ID" value="QHT29217.1"/>
    <property type="molecule type" value="Genomic_DNA"/>
</dbReference>
<sequence length="46" mass="5594">MVIFVLYLVYNKNDINTIIKVIIRNIYYSVRNYLINIFNNIEIIIN</sequence>
<organism evidence="1">
    <name type="scientific">viral metagenome</name>
    <dbReference type="NCBI Taxonomy" id="1070528"/>
    <lineage>
        <taxon>unclassified sequences</taxon>
        <taxon>metagenomes</taxon>
        <taxon>organismal metagenomes</taxon>
    </lineage>
</organism>
<reference evidence="1" key="1">
    <citation type="journal article" date="2020" name="Nature">
        <title>Giant virus diversity and host interactions through global metagenomics.</title>
        <authorList>
            <person name="Schulz F."/>
            <person name="Roux S."/>
            <person name="Paez-Espino D."/>
            <person name="Jungbluth S."/>
            <person name="Walsh D.A."/>
            <person name="Denef V.J."/>
            <person name="McMahon K.D."/>
            <person name="Konstantinidis K.T."/>
            <person name="Eloe-Fadrosh E.A."/>
            <person name="Kyrpides N.C."/>
            <person name="Woyke T."/>
        </authorList>
    </citation>
    <scope>NUCLEOTIDE SEQUENCE</scope>
    <source>
        <strain evidence="1">GVMAG-M-3300001351-8</strain>
    </source>
</reference>